<organism evidence="5 6">
    <name type="scientific">Eublepharis macularius</name>
    <name type="common">Leopard gecko</name>
    <name type="synonym">Cyrtodactylus macularius</name>
    <dbReference type="NCBI Taxonomy" id="481883"/>
    <lineage>
        <taxon>Eukaryota</taxon>
        <taxon>Metazoa</taxon>
        <taxon>Chordata</taxon>
        <taxon>Craniata</taxon>
        <taxon>Vertebrata</taxon>
        <taxon>Euteleostomi</taxon>
        <taxon>Lepidosauria</taxon>
        <taxon>Squamata</taxon>
        <taxon>Bifurcata</taxon>
        <taxon>Gekkota</taxon>
        <taxon>Eublepharidae</taxon>
        <taxon>Eublepharinae</taxon>
        <taxon>Eublepharis</taxon>
    </lineage>
</organism>
<proteinExistence type="predicted"/>
<gene>
    <name evidence="6" type="primary">LOC129332380</name>
</gene>
<dbReference type="PANTHER" id="PTHR34605">
    <property type="entry name" value="PHAGE_INTEGRASE DOMAIN-CONTAINING PROTEIN"/>
    <property type="match status" value="1"/>
</dbReference>
<evidence type="ECO:0000259" key="4">
    <source>
        <dbReference type="Pfam" id="PF00589"/>
    </source>
</evidence>
<dbReference type="InterPro" id="IPR002104">
    <property type="entry name" value="Integrase_catalytic"/>
</dbReference>
<protein>
    <submittedName>
        <fullName evidence="6">Uncharacterized protein LOC129332380 isoform X1</fullName>
    </submittedName>
</protein>
<dbReference type="InterPro" id="IPR013762">
    <property type="entry name" value="Integrase-like_cat_sf"/>
</dbReference>
<keyword evidence="1" id="KW-0238">DNA-binding</keyword>
<feature type="compositionally biased region" description="Basic residues" evidence="3">
    <location>
        <begin position="1"/>
        <end position="21"/>
    </location>
</feature>
<dbReference type="GO" id="GO:0015074">
    <property type="term" value="P:DNA integration"/>
    <property type="evidence" value="ECO:0007669"/>
    <property type="project" value="InterPro"/>
</dbReference>
<evidence type="ECO:0000256" key="1">
    <source>
        <dbReference type="ARBA" id="ARBA00023125"/>
    </source>
</evidence>
<dbReference type="InterPro" id="IPR010998">
    <property type="entry name" value="Integrase_recombinase_N"/>
</dbReference>
<keyword evidence="2" id="KW-0233">DNA recombination</keyword>
<feature type="compositionally biased region" description="Basic and acidic residues" evidence="3">
    <location>
        <begin position="45"/>
        <end position="54"/>
    </location>
</feature>
<dbReference type="KEGG" id="emc:129332380"/>
<dbReference type="AlphaFoldDB" id="A0AA97JJB4"/>
<dbReference type="Gene3D" id="1.10.150.130">
    <property type="match status" value="1"/>
</dbReference>
<evidence type="ECO:0000313" key="6">
    <source>
        <dbReference type="RefSeq" id="XP_054839437.1"/>
    </source>
</evidence>
<dbReference type="InterPro" id="IPR052925">
    <property type="entry name" value="Phage_Integrase-like_Recomb"/>
</dbReference>
<dbReference type="Pfam" id="PF00589">
    <property type="entry name" value="Phage_integrase"/>
    <property type="match status" value="1"/>
</dbReference>
<dbReference type="Proteomes" id="UP001190640">
    <property type="component" value="Chromosome 6"/>
</dbReference>
<evidence type="ECO:0000256" key="3">
    <source>
        <dbReference type="SAM" id="MobiDB-lite"/>
    </source>
</evidence>
<sequence>MASRKGKGPAKGKQPAKKQPAKRPPPAVSSSDDEDDVSFHAAILKRLEALERGKGAPVTAGSSTERSRPVRAASKAAFRREILTRLSALESKAGSAEAGPATARELPAEEDVVACDPEPEGQVDAGQVAVAVEPSGPDDGSLQASCSGGRQLSLQNANGTVAPWQVEVNRAIQMAIAPSTRRAYERAVGMFQEFREGVGLKQVWPIPAVHLLQFCVAQRARGLAVKTIRGQLAALAFASKARGLPDSTGDFRIRKMLEGWSRESGVVRDLRQPISPAILRGLGSRWGEICSSGYECQLFHATSLTAFFGALRVSELVVQSQRDSSGQALSACDIQFVGSKVLIRIRKSKTDQKQAGSVLTLGPCEDKALCPVRALRSYVKVRGEDEGVLFRHDDRSPLTRYQFWAVTDRALRQLGLVGVKFGTHSFRIGAASTAAAMGYADRTIQKVGRWKSSAYRSYIRPLPLL</sequence>
<evidence type="ECO:0000256" key="2">
    <source>
        <dbReference type="ARBA" id="ARBA00023172"/>
    </source>
</evidence>
<name>A0AA97JJB4_EUBMA</name>
<dbReference type="SUPFAM" id="SSF47823">
    <property type="entry name" value="lambda integrase-like, N-terminal domain"/>
    <property type="match status" value="1"/>
</dbReference>
<evidence type="ECO:0000313" key="5">
    <source>
        <dbReference type="Proteomes" id="UP001190640"/>
    </source>
</evidence>
<dbReference type="RefSeq" id="XP_054839437.1">
    <property type="nucleotide sequence ID" value="XM_054983462.1"/>
</dbReference>
<dbReference type="GO" id="GO:0006310">
    <property type="term" value="P:DNA recombination"/>
    <property type="evidence" value="ECO:0007669"/>
    <property type="project" value="UniProtKB-KW"/>
</dbReference>
<accession>A0AA97JJB4</accession>
<dbReference type="Gene3D" id="1.10.443.10">
    <property type="entry name" value="Intergrase catalytic core"/>
    <property type="match status" value="1"/>
</dbReference>
<feature type="region of interest" description="Disordered" evidence="3">
    <location>
        <begin position="1"/>
        <end position="73"/>
    </location>
</feature>
<feature type="domain" description="Tyr recombinase" evidence="4">
    <location>
        <begin position="321"/>
        <end position="454"/>
    </location>
</feature>
<dbReference type="InterPro" id="IPR011010">
    <property type="entry name" value="DNA_brk_join_enz"/>
</dbReference>
<dbReference type="SUPFAM" id="SSF56349">
    <property type="entry name" value="DNA breaking-rejoining enzymes"/>
    <property type="match status" value="1"/>
</dbReference>
<reference evidence="6" key="1">
    <citation type="submission" date="2025-08" db="UniProtKB">
        <authorList>
            <consortium name="RefSeq"/>
        </authorList>
    </citation>
    <scope>IDENTIFICATION</scope>
    <source>
        <tissue evidence="6">Blood</tissue>
    </source>
</reference>
<dbReference type="PANTHER" id="PTHR34605:SF3">
    <property type="entry name" value="P CELL-TYPE AGGLUTINATION PROTEIN MAP4-LIKE-RELATED"/>
    <property type="match status" value="1"/>
</dbReference>
<dbReference type="GeneID" id="129332380"/>
<keyword evidence="5" id="KW-1185">Reference proteome</keyword>
<dbReference type="GO" id="GO:0003677">
    <property type="term" value="F:DNA binding"/>
    <property type="evidence" value="ECO:0007669"/>
    <property type="project" value="UniProtKB-KW"/>
</dbReference>